<comment type="similarity">
    <text evidence="1 10">Belongs to the sigma-54 factor family.</text>
</comment>
<dbReference type="PANTHER" id="PTHR32248">
    <property type="entry name" value="RNA POLYMERASE SIGMA-54 FACTOR"/>
    <property type="match status" value="1"/>
</dbReference>
<keyword evidence="5 10" id="KW-0548">Nucleotidyltransferase</keyword>
<evidence type="ECO:0000256" key="10">
    <source>
        <dbReference type="PIRNR" id="PIRNR000774"/>
    </source>
</evidence>
<evidence type="ECO:0000256" key="1">
    <source>
        <dbReference type="ARBA" id="ARBA00008798"/>
    </source>
</evidence>
<proteinExistence type="inferred from homology"/>
<dbReference type="GO" id="GO:0006352">
    <property type="term" value="P:DNA-templated transcription initiation"/>
    <property type="evidence" value="ECO:0007669"/>
    <property type="project" value="InterPro"/>
</dbReference>
<evidence type="ECO:0000256" key="3">
    <source>
        <dbReference type="ARBA" id="ARBA00022478"/>
    </source>
</evidence>
<dbReference type="RefSeq" id="WP_072576032.1">
    <property type="nucleotide sequence ID" value="NZ_LWHB01000045.1"/>
</dbReference>
<dbReference type="PIRSF" id="PIRSF000774">
    <property type="entry name" value="RpoN"/>
    <property type="match status" value="1"/>
</dbReference>
<dbReference type="Pfam" id="PF04552">
    <property type="entry name" value="Sigma54_DBD"/>
    <property type="match status" value="1"/>
</dbReference>
<evidence type="ECO:0000256" key="5">
    <source>
        <dbReference type="ARBA" id="ARBA00022695"/>
    </source>
</evidence>
<dbReference type="EMBL" id="UHIC01000001">
    <property type="protein sequence ID" value="SUO95364.1"/>
    <property type="molecule type" value="Genomic_DNA"/>
</dbReference>
<keyword evidence="3 10" id="KW-0240">DNA-directed RNA polymerase</keyword>
<evidence type="ECO:0000259" key="11">
    <source>
        <dbReference type="Pfam" id="PF04552"/>
    </source>
</evidence>
<reference evidence="13 14" key="1">
    <citation type="submission" date="2018-06" db="EMBL/GenBank/DDBJ databases">
        <authorList>
            <consortium name="Pathogen Informatics"/>
            <person name="Doyle S."/>
        </authorList>
    </citation>
    <scope>NUCLEOTIDE SEQUENCE [LARGE SCALE GENOMIC DNA]</scope>
    <source>
        <strain evidence="13 14">NCTC13337</strain>
    </source>
</reference>
<evidence type="ECO:0000256" key="7">
    <source>
        <dbReference type="ARBA" id="ARBA00023082"/>
    </source>
</evidence>
<evidence type="ECO:0000313" key="14">
    <source>
        <dbReference type="Proteomes" id="UP000254601"/>
    </source>
</evidence>
<dbReference type="Pfam" id="PF00309">
    <property type="entry name" value="Sigma54_AID"/>
    <property type="match status" value="1"/>
</dbReference>
<accession>A0A380MT51</accession>
<dbReference type="PANTHER" id="PTHR32248:SF4">
    <property type="entry name" value="RNA POLYMERASE SIGMA-54 FACTOR"/>
    <property type="match status" value="1"/>
</dbReference>
<evidence type="ECO:0000256" key="4">
    <source>
        <dbReference type="ARBA" id="ARBA00022679"/>
    </source>
</evidence>
<keyword evidence="6 10" id="KW-0805">Transcription regulation</keyword>
<dbReference type="GO" id="GO:0001216">
    <property type="term" value="F:DNA-binding transcription activator activity"/>
    <property type="evidence" value="ECO:0007669"/>
    <property type="project" value="InterPro"/>
</dbReference>
<feature type="domain" description="RNA polymerase sigma factor 54 core-binding" evidence="12">
    <location>
        <begin position="109"/>
        <end position="298"/>
    </location>
</feature>
<keyword evidence="4 10" id="KW-0808">Transferase</keyword>
<dbReference type="PROSITE" id="PS00718">
    <property type="entry name" value="SIGMA54_2"/>
    <property type="match status" value="1"/>
</dbReference>
<dbReference type="PRINTS" id="PR00045">
    <property type="entry name" value="SIGMA54FCT"/>
</dbReference>
<dbReference type="Proteomes" id="UP000254601">
    <property type="component" value="Unassembled WGS sequence"/>
</dbReference>
<evidence type="ECO:0000313" key="13">
    <source>
        <dbReference type="EMBL" id="SUO95364.1"/>
    </source>
</evidence>
<dbReference type="GO" id="GO:0000428">
    <property type="term" value="C:DNA-directed RNA polymerase complex"/>
    <property type="evidence" value="ECO:0007669"/>
    <property type="project" value="UniProtKB-KW"/>
</dbReference>
<dbReference type="GO" id="GO:0016779">
    <property type="term" value="F:nucleotidyltransferase activity"/>
    <property type="evidence" value="ECO:0007669"/>
    <property type="project" value="UniProtKB-KW"/>
</dbReference>
<sequence length="470" mass="54537">MALNHTQNLDLSLKQQLSLTPQLQQAIKILNMNGTELALEVQQMLEQNFMLNLDNQDYQLEAIEYLEERSSEGLLEALSEELEYDSSWEEHYDHDWEAHSPHREEENNLEQYISEQYTLDSYLQEQIAQMSLPLESRQIAEILIYHLDEDGYFRDNINDIAKQYHLKPQQIKEGLEIIKQCQPTGVGAIDLEECLNLQIAMLAKNTPHLETLKRIMARHFLFITKNPKLVQERLNISEHEFQQAITLLKSLDPRPGQKYTNRPPPYIEPEIIVREKGGISYIETEEHLIPSISINETYAQLAKHANAQEKTLLQAQLNEARWFINAIDKRADTIRRVAGIIVAIQQDFFQEGEKAMQPLTRQKVADMLNIHESTVSRAVNGKYLMCKRGIFELRYFFSNQLETTDGEDQSTTAIKAIISDIIEKEDSKNPFSDKHIADILSEQGYKIARRTIAKYREALNIPTSSQRRQR</sequence>
<protein>
    <recommendedName>
        <fullName evidence="2 10">RNA polymerase sigma-54 factor</fullName>
    </recommendedName>
</protein>
<evidence type="ECO:0000256" key="9">
    <source>
        <dbReference type="ARBA" id="ARBA00023163"/>
    </source>
</evidence>
<dbReference type="OrthoDB" id="9814402at2"/>
<comment type="function">
    <text evidence="10">Sigma factors are initiation factors that promote the attachment of RNA polymerase to specific initiation sites and are then released.</text>
</comment>
<dbReference type="PROSITE" id="PS50044">
    <property type="entry name" value="SIGMA54_3"/>
    <property type="match status" value="1"/>
</dbReference>
<dbReference type="GO" id="GO:0016987">
    <property type="term" value="F:sigma factor activity"/>
    <property type="evidence" value="ECO:0007669"/>
    <property type="project" value="UniProtKB-KW"/>
</dbReference>
<evidence type="ECO:0000259" key="12">
    <source>
        <dbReference type="Pfam" id="PF04963"/>
    </source>
</evidence>
<organism evidence="13 14">
    <name type="scientific">Suttonella ornithocola</name>
    <dbReference type="NCBI Taxonomy" id="279832"/>
    <lineage>
        <taxon>Bacteria</taxon>
        <taxon>Pseudomonadati</taxon>
        <taxon>Pseudomonadota</taxon>
        <taxon>Gammaproteobacteria</taxon>
        <taxon>Cardiobacteriales</taxon>
        <taxon>Cardiobacteriaceae</taxon>
        <taxon>Suttonella</taxon>
    </lineage>
</organism>
<keyword evidence="8 10" id="KW-0238">DNA-binding</keyword>
<dbReference type="InterPro" id="IPR038709">
    <property type="entry name" value="RpoN_core-bd_sf"/>
</dbReference>
<feature type="domain" description="RNA polymerase sigma factor 54 DNA-binding" evidence="11">
    <location>
        <begin position="312"/>
        <end position="469"/>
    </location>
</feature>
<dbReference type="InterPro" id="IPR007046">
    <property type="entry name" value="RNA_pol_sigma_54_core-bd"/>
</dbReference>
<keyword evidence="9 10" id="KW-0804">Transcription</keyword>
<dbReference type="NCBIfam" id="TIGR02395">
    <property type="entry name" value="rpoN_sigma"/>
    <property type="match status" value="1"/>
</dbReference>
<dbReference type="GO" id="GO:0003677">
    <property type="term" value="F:DNA binding"/>
    <property type="evidence" value="ECO:0007669"/>
    <property type="project" value="UniProtKB-KW"/>
</dbReference>
<keyword evidence="7 10" id="KW-0731">Sigma factor</keyword>
<evidence type="ECO:0000256" key="8">
    <source>
        <dbReference type="ARBA" id="ARBA00023125"/>
    </source>
</evidence>
<evidence type="ECO:0000256" key="6">
    <source>
        <dbReference type="ARBA" id="ARBA00023015"/>
    </source>
</evidence>
<name>A0A380MT51_9GAMM</name>
<dbReference type="Pfam" id="PF04963">
    <property type="entry name" value="Sigma54_CBD"/>
    <property type="match status" value="1"/>
</dbReference>
<evidence type="ECO:0000256" key="2">
    <source>
        <dbReference type="ARBA" id="ARBA00019942"/>
    </source>
</evidence>
<gene>
    <name evidence="13" type="ORF">NCTC13337_01263</name>
</gene>
<dbReference type="Gene3D" id="1.10.10.1330">
    <property type="entry name" value="RNA polymerase sigma-54 factor, core-binding domain"/>
    <property type="match status" value="1"/>
</dbReference>
<dbReference type="AlphaFoldDB" id="A0A380MT51"/>
<keyword evidence="14" id="KW-1185">Reference proteome</keyword>
<dbReference type="InterPro" id="IPR007634">
    <property type="entry name" value="RNA_pol_sigma_54_DNA-bd"/>
</dbReference>
<dbReference type="InterPro" id="IPR000394">
    <property type="entry name" value="RNA_pol_sigma_54"/>
</dbReference>
<dbReference type="Gene3D" id="1.10.10.60">
    <property type="entry name" value="Homeodomain-like"/>
    <property type="match status" value="1"/>
</dbReference>